<evidence type="ECO:0000313" key="1">
    <source>
        <dbReference type="EMBL" id="GAA5481626.1"/>
    </source>
</evidence>
<protein>
    <recommendedName>
        <fullName evidence="3">DUF349 domain-containing protein</fullName>
    </recommendedName>
</protein>
<reference evidence="1 2" key="1">
    <citation type="submission" date="2024-02" db="EMBL/GenBank/DDBJ databases">
        <title>Haloferula sargassicola NBRC 104335.</title>
        <authorList>
            <person name="Ichikawa N."/>
            <person name="Katano-Makiyama Y."/>
            <person name="Hidaka K."/>
        </authorList>
    </citation>
    <scope>NUCLEOTIDE SEQUENCE [LARGE SCALE GENOMIC DNA]</scope>
    <source>
        <strain evidence="1 2">NBRC 104335</strain>
    </source>
</reference>
<comment type="caution">
    <text evidence="1">The sequence shown here is derived from an EMBL/GenBank/DDBJ whole genome shotgun (WGS) entry which is preliminary data.</text>
</comment>
<proteinExistence type="predicted"/>
<dbReference type="PROSITE" id="PS51257">
    <property type="entry name" value="PROKAR_LIPOPROTEIN"/>
    <property type="match status" value="1"/>
</dbReference>
<gene>
    <name evidence="1" type="ORF">Hsar01_00837</name>
</gene>
<dbReference type="EMBL" id="BAABRI010000004">
    <property type="protein sequence ID" value="GAA5481626.1"/>
    <property type="molecule type" value="Genomic_DNA"/>
</dbReference>
<evidence type="ECO:0000313" key="2">
    <source>
        <dbReference type="Proteomes" id="UP001476282"/>
    </source>
</evidence>
<keyword evidence="2" id="KW-1185">Reference proteome</keyword>
<sequence length="376" mass="43078">MKACSLPCIGLAAILASSCAQQRVSESVVEHTAVEGRRYAAEVKAQSPFETVELKWSEAENLMKTRNRDYLKAKADFAQATEEKPVVRELTDEVKGAVDLSLGDALKPDALIASLRTPATQLPKQLASISKLKDISHQMEQSAWDQTARSVDAEMRMREEKVKLHRLLRLGALIDAELAKVNASPPPPQDADPKLVKAVDQWRGTLRDERRKWLGDVRNFFDAEYHDVHVVKDEPGLPTYEHTTHPDLTEWQRWCRLRRSIELVNALKKAHDSDKPAIPGTRMVQEKFDEILHPDEPQVLATLDDESVRKEVRSLIQHWREMKQAQQEANGLEQQAEPDKLDDVTRVDRRQKIFKLRQQEIQHASEVWAMDELCWR</sequence>
<evidence type="ECO:0008006" key="3">
    <source>
        <dbReference type="Google" id="ProtNLM"/>
    </source>
</evidence>
<name>A0ABP9ULP7_9BACT</name>
<dbReference type="RefSeq" id="WP_353565778.1">
    <property type="nucleotide sequence ID" value="NZ_BAABRI010000004.1"/>
</dbReference>
<organism evidence="1 2">
    <name type="scientific">Haloferula sargassicola</name>
    <dbReference type="NCBI Taxonomy" id="490096"/>
    <lineage>
        <taxon>Bacteria</taxon>
        <taxon>Pseudomonadati</taxon>
        <taxon>Verrucomicrobiota</taxon>
        <taxon>Verrucomicrobiia</taxon>
        <taxon>Verrucomicrobiales</taxon>
        <taxon>Verrucomicrobiaceae</taxon>
        <taxon>Haloferula</taxon>
    </lineage>
</organism>
<accession>A0ABP9ULP7</accession>
<dbReference type="Proteomes" id="UP001476282">
    <property type="component" value="Unassembled WGS sequence"/>
</dbReference>